<gene>
    <name evidence="11" type="ORF">PBS001_LOCUS4284</name>
    <name evidence="10" type="ORF">PBS003_LOCUS3624</name>
</gene>
<comment type="caution">
    <text evidence="10">The sequence shown here is derived from an EMBL/GenBank/DDBJ whole genome shotgun (WGS) entry which is preliminary data.</text>
</comment>
<feature type="compositionally biased region" description="Polar residues" evidence="9">
    <location>
        <begin position="350"/>
        <end position="368"/>
    </location>
</feature>
<evidence type="ECO:0000313" key="11">
    <source>
        <dbReference type="EMBL" id="CAH0517690.1"/>
    </source>
</evidence>
<evidence type="ECO:0000256" key="6">
    <source>
        <dbReference type="ARBA" id="ARBA00023136"/>
    </source>
</evidence>
<comment type="similarity">
    <text evidence="2">Belongs to the SNAP family.</text>
</comment>
<evidence type="ECO:0000256" key="5">
    <source>
        <dbReference type="ARBA" id="ARBA00022927"/>
    </source>
</evidence>
<reference evidence="10 12" key="1">
    <citation type="submission" date="2021-11" db="EMBL/GenBank/DDBJ databases">
        <authorList>
            <person name="Islam A."/>
            <person name="Islam S."/>
            <person name="Flora M.S."/>
            <person name="Rahman M."/>
            <person name="Ziaur R.M."/>
            <person name="Epstein J.H."/>
            <person name="Hassan M."/>
            <person name="Klassen M."/>
            <person name="Woodard K."/>
            <person name="Webb A."/>
            <person name="Webby R.J."/>
            <person name="El Zowalaty M.E."/>
        </authorList>
    </citation>
    <scope>NUCLEOTIDE SEQUENCE</scope>
    <source>
        <strain evidence="11">Pbs1</strain>
        <strain evidence="10">Pbs3</strain>
    </source>
</reference>
<dbReference type="Proteomes" id="UP001160483">
    <property type="component" value="Unassembled WGS sequence"/>
</dbReference>
<sequence>MEAHEQFKQAEKALAKRSFFRPAPDYLVAAPLFEKAGECFRLGGDFEASKDAFRQCANAHQHNQSYFRAAQAWENIAKTALQQSQAQRSENKPIQTVQERTIEARQAYEKASSLYVEMGELGKAADALLKGAQTCESHGCSSLNLDDLLPLYWQACDLLEAQDKPHFAVDTFRKTLSFLVKHGKYMEGIKLLDRMVILYQAMDQSHNVHKAHLSQVILHLAVGDVPAADALYSRCLQDDSFLSSDDCALAEDLVRAFKMGNEDLLQATVRKPGFMALDNETGRLCRKLSVYGSENAASAQPKRTQKPVSSRAGNMHQQQQSTQHNPVASPARASRAQRNPFAPSSKVPAQASSLHSEYESSETPTALTTDAHDSDYEAALAKALGEVDVSKKKKKLSAPASASKTKQHASPTPTATSSRLSPNLASSPPPAAQRASNRVDYECDGLEFAMSDSDLLEFSMSDSAHTGTNDYCDSFESATAPAPKAKAPVSKRVTKAAAPVYDEFDLT</sequence>
<comment type="subcellular location">
    <subcellularLocation>
        <location evidence="1">Membrane</location>
        <topology evidence="1">Peripheral membrane protein</topology>
    </subcellularLocation>
</comment>
<name>A0AAU9KUW1_9STRA</name>
<evidence type="ECO:0000256" key="9">
    <source>
        <dbReference type="SAM" id="MobiDB-lite"/>
    </source>
</evidence>
<evidence type="ECO:0000256" key="8">
    <source>
        <dbReference type="ARBA" id="ARBA00042485"/>
    </source>
</evidence>
<dbReference type="GO" id="GO:0006886">
    <property type="term" value="P:intracellular protein transport"/>
    <property type="evidence" value="ECO:0007669"/>
    <property type="project" value="InterPro"/>
</dbReference>
<dbReference type="PANTHER" id="PTHR13768">
    <property type="entry name" value="SOLUBLE NSF ATTACHMENT PROTEIN SNAP"/>
    <property type="match status" value="1"/>
</dbReference>
<dbReference type="Pfam" id="PF14938">
    <property type="entry name" value="SNAP"/>
    <property type="match status" value="1"/>
</dbReference>
<dbReference type="InterPro" id="IPR011990">
    <property type="entry name" value="TPR-like_helical_dom_sf"/>
</dbReference>
<evidence type="ECO:0000256" key="3">
    <source>
        <dbReference type="ARBA" id="ARBA00022448"/>
    </source>
</evidence>
<keyword evidence="4" id="KW-0931">ER-Golgi transport</keyword>
<accession>A0AAU9KUW1</accession>
<dbReference type="GO" id="GO:0005774">
    <property type="term" value="C:vacuolar membrane"/>
    <property type="evidence" value="ECO:0007669"/>
    <property type="project" value="TreeGrafter"/>
</dbReference>
<dbReference type="AlphaFoldDB" id="A0AAU9KUW1"/>
<evidence type="ECO:0000256" key="7">
    <source>
        <dbReference type="ARBA" id="ARBA00040047"/>
    </source>
</evidence>
<feature type="region of interest" description="Disordered" evidence="9">
    <location>
        <begin position="295"/>
        <end position="371"/>
    </location>
</feature>
<dbReference type="GO" id="GO:0016192">
    <property type="term" value="P:vesicle-mediated transport"/>
    <property type="evidence" value="ECO:0007669"/>
    <property type="project" value="UniProtKB-KW"/>
</dbReference>
<dbReference type="Proteomes" id="UP001158986">
    <property type="component" value="Unassembled WGS sequence"/>
</dbReference>
<dbReference type="InterPro" id="IPR000744">
    <property type="entry name" value="NSF_attach"/>
</dbReference>
<dbReference type="Gene3D" id="1.25.40.10">
    <property type="entry name" value="Tetratricopeptide repeat domain"/>
    <property type="match status" value="1"/>
</dbReference>
<dbReference type="EMBL" id="CAKLCB010000248">
    <property type="protein sequence ID" value="CAH0517690.1"/>
    <property type="molecule type" value="Genomic_DNA"/>
</dbReference>
<evidence type="ECO:0000313" key="10">
    <source>
        <dbReference type="EMBL" id="CAH0476860.1"/>
    </source>
</evidence>
<dbReference type="GO" id="GO:0005483">
    <property type="term" value="F:soluble NSF attachment protein activity"/>
    <property type="evidence" value="ECO:0007669"/>
    <property type="project" value="TreeGrafter"/>
</dbReference>
<keyword evidence="12" id="KW-1185">Reference proteome</keyword>
<protein>
    <recommendedName>
        <fullName evidence="7">Gamma-soluble NSF attachment protein</fullName>
    </recommendedName>
    <alternativeName>
        <fullName evidence="8">N-ethylmaleimide-sensitive factor attachment protein gamma</fullName>
    </alternativeName>
</protein>
<dbReference type="SUPFAM" id="SSF48452">
    <property type="entry name" value="TPR-like"/>
    <property type="match status" value="1"/>
</dbReference>
<dbReference type="EMBL" id="CAKKTJ010000164">
    <property type="protein sequence ID" value="CAH0476860.1"/>
    <property type="molecule type" value="Genomic_DNA"/>
</dbReference>
<evidence type="ECO:0000256" key="2">
    <source>
        <dbReference type="ARBA" id="ARBA00010050"/>
    </source>
</evidence>
<dbReference type="PANTHER" id="PTHR13768:SF2">
    <property type="entry name" value="GAMMA-SOLUBLE NSF ATTACHMENT PROTEIN"/>
    <property type="match status" value="1"/>
</dbReference>
<keyword evidence="3" id="KW-0813">Transport</keyword>
<dbReference type="GO" id="GO:0019905">
    <property type="term" value="F:syntaxin binding"/>
    <property type="evidence" value="ECO:0007669"/>
    <property type="project" value="TreeGrafter"/>
</dbReference>
<proteinExistence type="inferred from homology"/>
<feature type="compositionally biased region" description="Low complexity" evidence="9">
    <location>
        <begin position="417"/>
        <end position="436"/>
    </location>
</feature>
<feature type="compositionally biased region" description="Polar residues" evidence="9">
    <location>
        <begin position="295"/>
        <end position="326"/>
    </location>
</feature>
<organism evidence="10 13">
    <name type="scientific">Peronospora belbahrii</name>
    <dbReference type="NCBI Taxonomy" id="622444"/>
    <lineage>
        <taxon>Eukaryota</taxon>
        <taxon>Sar</taxon>
        <taxon>Stramenopiles</taxon>
        <taxon>Oomycota</taxon>
        <taxon>Peronosporomycetes</taxon>
        <taxon>Peronosporales</taxon>
        <taxon>Peronosporaceae</taxon>
        <taxon>Peronospora</taxon>
    </lineage>
</organism>
<keyword evidence="5" id="KW-0653">Protein transport</keyword>
<keyword evidence="6" id="KW-0472">Membrane</keyword>
<evidence type="ECO:0000313" key="13">
    <source>
        <dbReference type="Proteomes" id="UP001160483"/>
    </source>
</evidence>
<evidence type="ECO:0000256" key="1">
    <source>
        <dbReference type="ARBA" id="ARBA00004170"/>
    </source>
</evidence>
<evidence type="ECO:0000313" key="12">
    <source>
        <dbReference type="Proteomes" id="UP001158986"/>
    </source>
</evidence>
<dbReference type="GO" id="GO:0031201">
    <property type="term" value="C:SNARE complex"/>
    <property type="evidence" value="ECO:0007669"/>
    <property type="project" value="TreeGrafter"/>
</dbReference>
<evidence type="ECO:0000256" key="4">
    <source>
        <dbReference type="ARBA" id="ARBA00022892"/>
    </source>
</evidence>
<feature type="region of interest" description="Disordered" evidence="9">
    <location>
        <begin position="389"/>
        <end position="437"/>
    </location>
</feature>